<dbReference type="CDD" id="cd17369">
    <property type="entry name" value="MFS_ShiA_like"/>
    <property type="match status" value="1"/>
</dbReference>
<keyword evidence="3" id="KW-1003">Cell membrane</keyword>
<feature type="transmembrane region" description="Helical" evidence="8">
    <location>
        <begin position="199"/>
        <end position="219"/>
    </location>
</feature>
<dbReference type="Gene3D" id="1.20.1250.20">
    <property type="entry name" value="MFS general substrate transporter like domains"/>
    <property type="match status" value="2"/>
</dbReference>
<dbReference type="Pfam" id="PF00083">
    <property type="entry name" value="Sugar_tr"/>
    <property type="match status" value="1"/>
</dbReference>
<feature type="transmembrane region" description="Helical" evidence="8">
    <location>
        <begin position="325"/>
        <end position="344"/>
    </location>
</feature>
<feature type="domain" description="Major facilitator superfamily (MFS) profile" evidence="9">
    <location>
        <begin position="26"/>
        <end position="442"/>
    </location>
</feature>
<evidence type="ECO:0000313" key="11">
    <source>
        <dbReference type="Proteomes" id="UP001140293"/>
    </source>
</evidence>
<dbReference type="PROSITE" id="PS00217">
    <property type="entry name" value="SUGAR_TRANSPORT_2"/>
    <property type="match status" value="1"/>
</dbReference>
<name>A0A9X2YUR3_9MYCO</name>
<feature type="transmembrane region" description="Helical" evidence="8">
    <location>
        <begin position="417"/>
        <end position="437"/>
    </location>
</feature>
<keyword evidence="2" id="KW-0813">Transport</keyword>
<evidence type="ECO:0000256" key="1">
    <source>
        <dbReference type="ARBA" id="ARBA00004651"/>
    </source>
</evidence>
<dbReference type="Proteomes" id="UP001140293">
    <property type="component" value="Unassembled WGS sequence"/>
</dbReference>
<keyword evidence="4 8" id="KW-0812">Transmembrane</keyword>
<dbReference type="AlphaFoldDB" id="A0A9X2YUR3"/>
<evidence type="ECO:0000313" key="10">
    <source>
        <dbReference type="EMBL" id="MCV7173710.1"/>
    </source>
</evidence>
<keyword evidence="6 8" id="KW-0472">Membrane</keyword>
<evidence type="ECO:0000256" key="3">
    <source>
        <dbReference type="ARBA" id="ARBA00022475"/>
    </source>
</evidence>
<feature type="transmembrane region" description="Helical" evidence="8">
    <location>
        <begin position="350"/>
        <end position="368"/>
    </location>
</feature>
<dbReference type="PANTHER" id="PTHR43045">
    <property type="entry name" value="SHIKIMATE TRANSPORTER"/>
    <property type="match status" value="1"/>
</dbReference>
<reference evidence="10" key="2">
    <citation type="journal article" date="2022" name="BMC Genomics">
        <title>Comparative genome analysis of mycobacteria focusing on tRNA and non-coding RNA.</title>
        <authorList>
            <person name="Behra P.R.K."/>
            <person name="Pettersson B.M.F."/>
            <person name="Ramesh M."/>
            <person name="Das S."/>
            <person name="Dasgupta S."/>
            <person name="Kirsebom L.A."/>
        </authorList>
    </citation>
    <scope>NUCLEOTIDE SEQUENCE</scope>
    <source>
        <strain evidence="10">DSM 44615</strain>
    </source>
</reference>
<dbReference type="InterPro" id="IPR005828">
    <property type="entry name" value="MFS_sugar_transport-like"/>
</dbReference>
<evidence type="ECO:0000256" key="8">
    <source>
        <dbReference type="SAM" id="Phobius"/>
    </source>
</evidence>
<organism evidence="10 11">
    <name type="scientific">[Mycobacterium] manitobense</name>
    <dbReference type="NCBI Taxonomy" id="190147"/>
    <lineage>
        <taxon>Bacteria</taxon>
        <taxon>Bacillati</taxon>
        <taxon>Actinomycetota</taxon>
        <taxon>Actinomycetes</taxon>
        <taxon>Mycobacteriales</taxon>
        <taxon>Mycobacteriaceae</taxon>
        <taxon>Mycolicibacterium</taxon>
    </lineage>
</organism>
<keyword evidence="11" id="KW-1185">Reference proteome</keyword>
<dbReference type="GO" id="GO:0022857">
    <property type="term" value="F:transmembrane transporter activity"/>
    <property type="evidence" value="ECO:0007669"/>
    <property type="project" value="InterPro"/>
</dbReference>
<comment type="caution">
    <text evidence="10">The sequence shown here is derived from an EMBL/GenBank/DDBJ whole genome shotgun (WGS) entry which is preliminary data.</text>
</comment>
<dbReference type="PROSITE" id="PS50850">
    <property type="entry name" value="MFS"/>
    <property type="match status" value="1"/>
</dbReference>
<dbReference type="SUPFAM" id="SSF103473">
    <property type="entry name" value="MFS general substrate transporter"/>
    <property type="match status" value="1"/>
</dbReference>
<evidence type="ECO:0000256" key="4">
    <source>
        <dbReference type="ARBA" id="ARBA00022692"/>
    </source>
</evidence>
<feature type="transmembrane region" description="Helical" evidence="8">
    <location>
        <begin position="294"/>
        <end position="313"/>
    </location>
</feature>
<dbReference type="GO" id="GO:0005886">
    <property type="term" value="C:plasma membrane"/>
    <property type="evidence" value="ECO:0007669"/>
    <property type="project" value="UniProtKB-SubCell"/>
</dbReference>
<feature type="transmembrane region" description="Helical" evidence="8">
    <location>
        <begin position="132"/>
        <end position="153"/>
    </location>
</feature>
<evidence type="ECO:0000256" key="5">
    <source>
        <dbReference type="ARBA" id="ARBA00022989"/>
    </source>
</evidence>
<dbReference type="InterPro" id="IPR005829">
    <property type="entry name" value="Sugar_transporter_CS"/>
</dbReference>
<evidence type="ECO:0000259" key="9">
    <source>
        <dbReference type="PROSITE" id="PS50850"/>
    </source>
</evidence>
<comment type="subcellular location">
    <subcellularLocation>
        <location evidence="1">Cell membrane</location>
        <topology evidence="1">Multi-pass membrane protein</topology>
    </subcellularLocation>
</comment>
<evidence type="ECO:0000256" key="2">
    <source>
        <dbReference type="ARBA" id="ARBA00022448"/>
    </source>
</evidence>
<feature type="region of interest" description="Disordered" evidence="7">
    <location>
        <begin position="1"/>
        <end position="20"/>
    </location>
</feature>
<keyword evidence="5 8" id="KW-1133">Transmembrane helix</keyword>
<dbReference type="PANTHER" id="PTHR43045:SF1">
    <property type="entry name" value="SHIKIMATE TRANSPORTER"/>
    <property type="match status" value="1"/>
</dbReference>
<dbReference type="InterPro" id="IPR020846">
    <property type="entry name" value="MFS_dom"/>
</dbReference>
<dbReference type="EMBL" id="JACKSJ010000250">
    <property type="protein sequence ID" value="MCV7173710.1"/>
    <property type="molecule type" value="Genomic_DNA"/>
</dbReference>
<dbReference type="RefSeq" id="WP_264015878.1">
    <property type="nucleotide sequence ID" value="NZ_JACKSJ010000250.1"/>
</dbReference>
<dbReference type="InterPro" id="IPR036259">
    <property type="entry name" value="MFS_trans_sf"/>
</dbReference>
<proteinExistence type="predicted"/>
<feature type="transmembrane region" description="Helical" evidence="8">
    <location>
        <begin position="56"/>
        <end position="79"/>
    </location>
</feature>
<evidence type="ECO:0000256" key="7">
    <source>
        <dbReference type="SAM" id="MobiDB-lite"/>
    </source>
</evidence>
<sequence>MTDTAQADPDPARGARTESAGPPRRVITVAVLAQAVEYFDFFVFATASAIFLGPLFFSQLSGTAATLAAFGTFAVGFVARPLGGAVAGHFGDRYGRKPVLVASNLLMGVSTFVIGLLPTAAAIGWAAPAVLVAMRILQGFALGGQWGGASLLLTEGSPAARRGFFGSFVQLGAQLGLIGGLSSYFVLSLAFSDQQMLSWGWRIPFLSGIVMVGIGLYIHRTIEDTPMFRRLEAERSVRPAVATQSAPIVRVVREHWRTILLAGGAFVLPNAVVFVIVSGMLNYGVQALELRRDAVLGVILAACVCPLFCIPYFAHLSDRYGRPRLFLLGALGVAVWAWPMFALIDTANLWLMLLALVVCFVGHSMMFGPQVALYSELFPTEVRYSGASLGYQVGTVFGGGLAPLVTASLLAATHTSWSVAGYIDALAVISVTSMLLLRRQADAGAKEVQ</sequence>
<reference evidence="10" key="1">
    <citation type="submission" date="2020-07" db="EMBL/GenBank/DDBJ databases">
        <authorList>
            <person name="Pettersson B.M.F."/>
            <person name="Behra P.R.K."/>
            <person name="Ramesh M."/>
            <person name="Das S."/>
            <person name="Dasgupta S."/>
            <person name="Kirsebom L.A."/>
        </authorList>
    </citation>
    <scope>NUCLEOTIDE SEQUENCE</scope>
    <source>
        <strain evidence="10">DSM 44615</strain>
    </source>
</reference>
<feature type="transmembrane region" description="Helical" evidence="8">
    <location>
        <begin position="99"/>
        <end position="126"/>
    </location>
</feature>
<protein>
    <submittedName>
        <fullName evidence="10">MHS family MFS transporter</fullName>
    </submittedName>
</protein>
<feature type="transmembrane region" description="Helical" evidence="8">
    <location>
        <begin position="26"/>
        <end position="50"/>
    </location>
</feature>
<evidence type="ECO:0000256" key="6">
    <source>
        <dbReference type="ARBA" id="ARBA00023136"/>
    </source>
</evidence>
<gene>
    <name evidence="10" type="ORF">H7I41_27685</name>
</gene>
<accession>A0A9X2YUR3</accession>
<feature type="transmembrane region" description="Helical" evidence="8">
    <location>
        <begin position="389"/>
        <end position="411"/>
    </location>
</feature>
<feature type="transmembrane region" description="Helical" evidence="8">
    <location>
        <begin position="259"/>
        <end position="282"/>
    </location>
</feature>
<feature type="transmembrane region" description="Helical" evidence="8">
    <location>
        <begin position="165"/>
        <end position="187"/>
    </location>
</feature>